<dbReference type="VEuPathDB" id="CryptoDB:CmeUKMEL1_08885"/>
<dbReference type="OrthoDB" id="335959at2759"/>
<gene>
    <name evidence="2" type="ORF">CmeUKMEL1_08885</name>
</gene>
<keyword evidence="1" id="KW-0812">Transmembrane</keyword>
<keyword evidence="1" id="KW-1133">Transmembrane helix</keyword>
<evidence type="ECO:0000313" key="3">
    <source>
        <dbReference type="Proteomes" id="UP000236928"/>
    </source>
</evidence>
<evidence type="ECO:0000313" key="2">
    <source>
        <dbReference type="EMBL" id="POM83736.1"/>
    </source>
</evidence>
<keyword evidence="3" id="KW-1185">Reference proteome</keyword>
<name>A0A2P4Z154_9CRYT</name>
<protein>
    <submittedName>
        <fullName evidence="2">Uncharacterized protein</fullName>
    </submittedName>
</protein>
<reference evidence="2 3" key="1">
    <citation type="submission" date="2014-04" db="EMBL/GenBank/DDBJ databases">
        <title>Comparative Genomics of Cryptosporidium Species.</title>
        <authorList>
            <person name="Silva J.C."/>
            <person name="Su Q."/>
            <person name="Chalmers R."/>
            <person name="Chibucos M.C."/>
            <person name="Elwin K."/>
            <person name="Godinez A."/>
            <person name="Guo F."/>
            <person name="Huynh K."/>
            <person name="Orvis J."/>
            <person name="Ott S."/>
            <person name="Sadzewicz L."/>
            <person name="Sengamalay N."/>
            <person name="Shetty A."/>
            <person name="Sun M."/>
            <person name="Tallon L."/>
            <person name="Xiao L."/>
            <person name="Zhang H."/>
            <person name="Fraser C.M."/>
            <person name="Zhu G."/>
            <person name="Kissinger J."/>
            <person name="Widmer G."/>
        </authorList>
    </citation>
    <scope>NUCLEOTIDE SEQUENCE [LARGE SCALE GENOMIC DNA]</scope>
    <source>
        <strain evidence="2 3">UKMEL1</strain>
    </source>
</reference>
<dbReference type="Proteomes" id="UP000236928">
    <property type="component" value="Unassembled WGS sequence"/>
</dbReference>
<accession>A0A2P4Z154</accession>
<dbReference type="EMBL" id="JIBK01000020">
    <property type="protein sequence ID" value="POM83736.1"/>
    <property type="molecule type" value="Genomic_DNA"/>
</dbReference>
<organism evidence="2 3">
    <name type="scientific">Cryptosporidium meleagridis</name>
    <dbReference type="NCBI Taxonomy" id="93969"/>
    <lineage>
        <taxon>Eukaryota</taxon>
        <taxon>Sar</taxon>
        <taxon>Alveolata</taxon>
        <taxon>Apicomplexa</taxon>
        <taxon>Conoidasida</taxon>
        <taxon>Coccidia</taxon>
        <taxon>Eucoccidiorida</taxon>
        <taxon>Eimeriorina</taxon>
        <taxon>Cryptosporidiidae</taxon>
        <taxon>Cryptosporidium</taxon>
    </lineage>
</organism>
<evidence type="ECO:0000256" key="1">
    <source>
        <dbReference type="SAM" id="Phobius"/>
    </source>
</evidence>
<dbReference type="AlphaFoldDB" id="A0A2P4Z154"/>
<sequence length="209" mass="24381">MQGLTHVTCFFLTVCGWVINVFWPFVEGIGVTAFETRGISKNSQTDFPNITYSWFLENPNEFVIGENSNNDTMLTSTLIPYKIENENYKLTKDKLYDQRKHHDLLYLDQVGIWVKFHDYASNVDILVDSTQTSSTLTDSSRKYGRSLGDQIKENLNKNSSSEDLGLHSLRKNGRKDGWWSFHSFFQLVSKDWLLGWNFICNYFKEFILK</sequence>
<proteinExistence type="predicted"/>
<keyword evidence="1" id="KW-0472">Membrane</keyword>
<feature type="transmembrane region" description="Helical" evidence="1">
    <location>
        <begin position="7"/>
        <end position="26"/>
    </location>
</feature>
<comment type="caution">
    <text evidence="2">The sequence shown here is derived from an EMBL/GenBank/DDBJ whole genome shotgun (WGS) entry which is preliminary data.</text>
</comment>